<keyword evidence="3" id="KW-0812">Transmembrane</keyword>
<protein>
    <recommendedName>
        <fullName evidence="9">Protein YOP1</fullName>
    </recommendedName>
</protein>
<dbReference type="AlphaFoldDB" id="A0AAD6WMQ3"/>
<organism evidence="7 8">
    <name type="scientific">Mycena alexandri</name>
    <dbReference type="NCBI Taxonomy" id="1745969"/>
    <lineage>
        <taxon>Eukaryota</taxon>
        <taxon>Fungi</taxon>
        <taxon>Dikarya</taxon>
        <taxon>Basidiomycota</taxon>
        <taxon>Agaricomycotina</taxon>
        <taxon>Agaricomycetes</taxon>
        <taxon>Agaricomycetidae</taxon>
        <taxon>Agaricales</taxon>
        <taxon>Marasmiineae</taxon>
        <taxon>Mycenaceae</taxon>
        <taxon>Mycena</taxon>
    </lineage>
</organism>
<dbReference type="Pfam" id="PF03134">
    <property type="entry name" value="TB2_DP1_HVA22"/>
    <property type="match status" value="1"/>
</dbReference>
<keyword evidence="5" id="KW-0472">Membrane</keyword>
<dbReference type="PANTHER" id="PTHR12300">
    <property type="entry name" value="HVA22-LIKE PROTEINS"/>
    <property type="match status" value="1"/>
</dbReference>
<comment type="subcellular location">
    <subcellularLocation>
        <location evidence="1">Membrane</location>
        <topology evidence="1">Multi-pass membrane protein</topology>
    </subcellularLocation>
</comment>
<feature type="region of interest" description="Disordered" evidence="6">
    <location>
        <begin position="461"/>
        <end position="614"/>
    </location>
</feature>
<evidence type="ECO:0000256" key="3">
    <source>
        <dbReference type="ARBA" id="ARBA00022692"/>
    </source>
</evidence>
<feature type="compositionally biased region" description="Basic and acidic residues" evidence="6">
    <location>
        <begin position="261"/>
        <end position="274"/>
    </location>
</feature>
<feature type="region of interest" description="Disordered" evidence="6">
    <location>
        <begin position="420"/>
        <end position="446"/>
    </location>
</feature>
<comment type="caution">
    <text evidence="7">The sequence shown here is derived from an EMBL/GenBank/DDBJ whole genome shotgun (WGS) entry which is preliminary data.</text>
</comment>
<feature type="compositionally biased region" description="Polar residues" evidence="6">
    <location>
        <begin position="352"/>
        <end position="362"/>
    </location>
</feature>
<feature type="compositionally biased region" description="Low complexity" evidence="6">
    <location>
        <begin position="479"/>
        <end position="489"/>
    </location>
</feature>
<proteinExistence type="inferred from homology"/>
<feature type="compositionally biased region" description="Acidic residues" evidence="6">
    <location>
        <begin position="365"/>
        <end position="377"/>
    </location>
</feature>
<comment type="similarity">
    <text evidence="2">Belongs to the DP1 family.</text>
</comment>
<feature type="compositionally biased region" description="Pro residues" evidence="6">
    <location>
        <begin position="277"/>
        <end position="288"/>
    </location>
</feature>
<evidence type="ECO:0000256" key="2">
    <source>
        <dbReference type="ARBA" id="ARBA00008573"/>
    </source>
</evidence>
<dbReference type="Proteomes" id="UP001218188">
    <property type="component" value="Unassembled WGS sequence"/>
</dbReference>
<dbReference type="GO" id="GO:0016020">
    <property type="term" value="C:membrane"/>
    <property type="evidence" value="ECO:0007669"/>
    <property type="project" value="UniProtKB-SubCell"/>
</dbReference>
<keyword evidence="8" id="KW-1185">Reference proteome</keyword>
<gene>
    <name evidence="7" type="ORF">C8F04DRAFT_1243269</name>
</gene>
<feature type="compositionally biased region" description="Low complexity" evidence="6">
    <location>
        <begin position="539"/>
        <end position="549"/>
    </location>
</feature>
<feature type="region of interest" description="Disordered" evidence="6">
    <location>
        <begin position="236"/>
        <end position="297"/>
    </location>
</feature>
<evidence type="ECO:0000313" key="8">
    <source>
        <dbReference type="Proteomes" id="UP001218188"/>
    </source>
</evidence>
<feature type="region of interest" description="Disordered" evidence="6">
    <location>
        <begin position="315"/>
        <end position="403"/>
    </location>
</feature>
<keyword evidence="4" id="KW-1133">Transmembrane helix</keyword>
<evidence type="ECO:0000256" key="4">
    <source>
        <dbReference type="ARBA" id="ARBA00022989"/>
    </source>
</evidence>
<evidence type="ECO:0000256" key="1">
    <source>
        <dbReference type="ARBA" id="ARBA00004141"/>
    </source>
</evidence>
<feature type="compositionally biased region" description="Low complexity" evidence="6">
    <location>
        <begin position="556"/>
        <end position="570"/>
    </location>
</feature>
<evidence type="ECO:0000313" key="7">
    <source>
        <dbReference type="EMBL" id="KAJ7018367.1"/>
    </source>
</evidence>
<feature type="compositionally biased region" description="Basic residues" evidence="6">
    <location>
        <begin position="509"/>
        <end position="525"/>
    </location>
</feature>
<evidence type="ECO:0000256" key="6">
    <source>
        <dbReference type="SAM" id="MobiDB-lite"/>
    </source>
</evidence>
<sequence>MALIVPILRLFMLLLNIYDSLKVLKFPRPSPRNSGQPTVRALSQRKRNMKGCLAVWIVWCCFMVYERMAEGIVSLFVPFYDEIKSLVLLFLILTRARGAEPIYLHVIRPLLKPYTSTIDALSDVARMFGDIVFLLLTYPFHLVLTWWHTAFAHREPVEEEVDRGLYAEVQQVLHSVSTQMPMQTGGRRRYSAPIRADAYASNPTAAEPNFAPYLRVPAERTPEPRRVSVHEIWHPPRSAYQDEDDDPIPPLPVEQEPVESEEARRAREQMDEWRQYPPFPSAYPPTPMPASSSRLPLSSAHDISTFPLRHFSSIPEGAERAEQGFGQSLLSPHELSNPGSARDTSDEDNILGIQNGSSSNTGPDDLMDDEEDDEDDFNVTLGTPGPLTVQDTITAPRTRSRAKLASAAPILVPLPTLLSRISSDTSSVSSESSAQSLVGRKRSRELVVPVDDSVSLRRTVNISSPTTAVFLESTEDESSVASTSSAASSDAEDPDAGTTSASEPTSPLAKKRRVAAPRVQPRRTTRNASHEPPPPVAPPLARRQAQRQPKSQAPDVSSAAVGGRASSRLANGGPTAGTASRQSATLEEEEEGPSVAPRGVRPSRRTGGGGAKRK</sequence>
<evidence type="ECO:0008006" key="9">
    <source>
        <dbReference type="Google" id="ProtNLM"/>
    </source>
</evidence>
<dbReference type="EMBL" id="JARJCM010000343">
    <property type="protein sequence ID" value="KAJ7018367.1"/>
    <property type="molecule type" value="Genomic_DNA"/>
</dbReference>
<reference evidence="7" key="1">
    <citation type="submission" date="2023-03" db="EMBL/GenBank/DDBJ databases">
        <title>Massive genome expansion in bonnet fungi (Mycena s.s.) driven by repeated elements and novel gene families across ecological guilds.</title>
        <authorList>
            <consortium name="Lawrence Berkeley National Laboratory"/>
            <person name="Harder C.B."/>
            <person name="Miyauchi S."/>
            <person name="Viragh M."/>
            <person name="Kuo A."/>
            <person name="Thoen E."/>
            <person name="Andreopoulos B."/>
            <person name="Lu D."/>
            <person name="Skrede I."/>
            <person name="Drula E."/>
            <person name="Henrissat B."/>
            <person name="Morin E."/>
            <person name="Kohler A."/>
            <person name="Barry K."/>
            <person name="LaButti K."/>
            <person name="Morin E."/>
            <person name="Salamov A."/>
            <person name="Lipzen A."/>
            <person name="Mereny Z."/>
            <person name="Hegedus B."/>
            <person name="Baldrian P."/>
            <person name="Stursova M."/>
            <person name="Weitz H."/>
            <person name="Taylor A."/>
            <person name="Grigoriev I.V."/>
            <person name="Nagy L.G."/>
            <person name="Martin F."/>
            <person name="Kauserud H."/>
        </authorList>
    </citation>
    <scope>NUCLEOTIDE SEQUENCE</scope>
    <source>
        <strain evidence="7">CBHHK200</strain>
    </source>
</reference>
<name>A0AAD6WMQ3_9AGAR</name>
<feature type="compositionally biased region" description="Low complexity" evidence="6">
    <location>
        <begin position="420"/>
        <end position="436"/>
    </location>
</feature>
<dbReference type="InterPro" id="IPR004345">
    <property type="entry name" value="TB2_DP1_HVA22"/>
</dbReference>
<accession>A0AAD6WMQ3</accession>
<evidence type="ECO:0000256" key="5">
    <source>
        <dbReference type="ARBA" id="ARBA00023136"/>
    </source>
</evidence>
<dbReference type="PANTHER" id="PTHR12300:SF161">
    <property type="entry name" value="RECEPTOR EXPRESSION-ENHANCING PROTEIN"/>
    <property type="match status" value="1"/>
</dbReference>